<protein>
    <recommendedName>
        <fullName evidence="4">DUF2486 family protein</fullName>
    </recommendedName>
</protein>
<feature type="region of interest" description="Disordered" evidence="1">
    <location>
        <begin position="19"/>
        <end position="63"/>
    </location>
</feature>
<dbReference type="AlphaFoldDB" id="A0A373FAF3"/>
<keyword evidence="3" id="KW-1185">Reference proteome</keyword>
<comment type="caution">
    <text evidence="2">The sequence shown here is derived from an EMBL/GenBank/DDBJ whole genome shotgun (WGS) entry which is preliminary data.</text>
</comment>
<dbReference type="OrthoDB" id="9154315at2"/>
<evidence type="ECO:0008006" key="4">
    <source>
        <dbReference type="Google" id="ProtNLM"/>
    </source>
</evidence>
<evidence type="ECO:0000313" key="3">
    <source>
        <dbReference type="Proteomes" id="UP000261948"/>
    </source>
</evidence>
<gene>
    <name evidence="2" type="ORF">DZC30_19000</name>
</gene>
<dbReference type="EMBL" id="QURR01000030">
    <property type="protein sequence ID" value="RGE41161.1"/>
    <property type="molecule type" value="Genomic_DNA"/>
</dbReference>
<organism evidence="2 3">
    <name type="scientific">Comamonas testosteroni</name>
    <name type="common">Pseudomonas testosteroni</name>
    <dbReference type="NCBI Taxonomy" id="285"/>
    <lineage>
        <taxon>Bacteria</taxon>
        <taxon>Pseudomonadati</taxon>
        <taxon>Pseudomonadota</taxon>
        <taxon>Betaproteobacteria</taxon>
        <taxon>Burkholderiales</taxon>
        <taxon>Comamonadaceae</taxon>
        <taxon>Comamonas</taxon>
    </lineage>
</organism>
<feature type="compositionally biased region" description="Pro residues" evidence="1">
    <location>
        <begin position="84"/>
        <end position="96"/>
    </location>
</feature>
<name>A0A373FAF3_COMTE</name>
<proteinExistence type="predicted"/>
<sequence length="242" mass="26548">MNPPSKVPPRFVPTLTEVVPSASAEDAAEPQRAEPELDPAQSQVQAEDESGDKVASTSPLASFHSPWLADGLYVRSRPATIPHDLPPLPESLPPQQPFASTSTVATNDAEAEAPKELLAEPEPGLSTQGEGAEDIEPVVEVGQAVRVSEQIYAEPDRSEADTLVWNEEAPQVTEEYLVHRLMQRVDLVLEQRLKEAIASVVQEQTRSLLPRLREEVESVVRQSVYEAVESELAQQNKPRPEN</sequence>
<reference evidence="2 3" key="1">
    <citation type="submission" date="2018-08" db="EMBL/GenBank/DDBJ databases">
        <title>Comamonas testosteroni strain SWCO2.</title>
        <authorList>
            <person name="Jiang N."/>
            <person name="Zhang X.Z."/>
        </authorList>
    </citation>
    <scope>NUCLEOTIDE SEQUENCE [LARGE SCALE GENOMIC DNA]</scope>
    <source>
        <strain evidence="2 3">SWCO2</strain>
    </source>
</reference>
<evidence type="ECO:0000313" key="2">
    <source>
        <dbReference type="EMBL" id="RGE41161.1"/>
    </source>
</evidence>
<accession>A0A373FAF3</accession>
<dbReference type="Proteomes" id="UP000261948">
    <property type="component" value="Unassembled WGS sequence"/>
</dbReference>
<feature type="region of interest" description="Disordered" evidence="1">
    <location>
        <begin position="78"/>
        <end position="136"/>
    </location>
</feature>
<evidence type="ECO:0000256" key="1">
    <source>
        <dbReference type="SAM" id="MobiDB-lite"/>
    </source>
</evidence>